<gene>
    <name evidence="2" type="ORF">Sm_phiM9_082</name>
</gene>
<accession>A0A0F6R4X7</accession>
<reference evidence="2 3" key="1">
    <citation type="journal article" date="2015" name="J. Virol.">
        <title>Sinorhizobium meliloti Phage ?M9 Defines a New Group of T4 Superfamily Phages with Unusual Genomic Features but a Common T=16 Capsid.</title>
        <authorList>
            <person name="Johnson M.C."/>
            <person name="Tatum K.B."/>
            <person name="Lynn J.S."/>
            <person name="Brewer T.E."/>
            <person name="Lu S."/>
            <person name="Washburn B.K."/>
            <person name="Stroupe M.E."/>
            <person name="Jones K.M."/>
        </authorList>
    </citation>
    <scope>NUCLEOTIDE SEQUENCE [LARGE SCALE GENOMIC DNA]</scope>
</reference>
<dbReference type="Proteomes" id="UP000033804">
    <property type="component" value="Segment"/>
</dbReference>
<dbReference type="RefSeq" id="YP_009189466.1">
    <property type="nucleotide sequence ID" value="NC_028676.1"/>
</dbReference>
<evidence type="ECO:0000259" key="1">
    <source>
        <dbReference type="Pfam" id="PF21379"/>
    </source>
</evidence>
<feature type="domain" description="Baseplate wedge protein gp6-like N-terminal helical" evidence="1">
    <location>
        <begin position="17"/>
        <end position="85"/>
    </location>
</feature>
<dbReference type="Pfam" id="PF21379">
    <property type="entry name" value="Gp6-like_1st"/>
    <property type="match status" value="1"/>
</dbReference>
<organism evidence="2 3">
    <name type="scientific">Sinorhizobium phage phiM9</name>
    <dbReference type="NCBI Taxonomy" id="1636182"/>
    <lineage>
        <taxon>Viruses</taxon>
        <taxon>Duplodnaviria</taxon>
        <taxon>Heunggongvirae</taxon>
        <taxon>Uroviricota</taxon>
        <taxon>Caudoviricetes</taxon>
        <taxon>Pootjesviridae</taxon>
        <taxon>Emnonavirus</taxon>
        <taxon>Emnonavirus phiM9</taxon>
    </lineage>
</organism>
<dbReference type="EMBL" id="KP881232">
    <property type="protein sequence ID" value="AKE44712.1"/>
    <property type="molecule type" value="Genomic_DNA"/>
</dbReference>
<evidence type="ECO:0000313" key="3">
    <source>
        <dbReference type="Proteomes" id="UP000033804"/>
    </source>
</evidence>
<dbReference type="InterPro" id="IPR049026">
    <property type="entry name" value="Gp6-like_N"/>
</dbReference>
<protein>
    <submittedName>
        <fullName evidence="2">Putative baseplate wedge</fullName>
    </submittedName>
</protein>
<evidence type="ECO:0000313" key="2">
    <source>
        <dbReference type="EMBL" id="AKE44712.1"/>
    </source>
</evidence>
<proteinExistence type="predicted"/>
<dbReference type="KEGG" id="vg:26517764"/>
<dbReference type="OrthoDB" id="668at10239"/>
<name>A0A0F6R4X7_9CAUD</name>
<dbReference type="GeneID" id="26517764"/>
<sequence>MADNTLKFREHDLGAVLKNLRDFMSNQDFISDYNVDMSVIDVLLSAMAYNTQNNAITANALFAEQNIDTAILRKNIVKKAKEYGYLPYSTVSSKASVDITVVPNVPNEAPNQLVLDKGTQFTGLTENGDAAFTVVRTQTSKLTDGAYRFDDVELYQGTYGTVDIFIDKNRRTQVYEIPVDDIDLNFLEVYVQETSDSEDFTEFKFSNTSINVDGDDPVYFLQEIKENRYGIEFGDGVIGRSVQDEVLVRVVFFKTLGQNGNGVKTFTFKSSPDTTNKINAYSVNTVTVSKSTGGLASESDESVKRNAPKFFVTQNRGANPNDYSDLVREKFPFINSISVWSGREGRGYYDQFGRIYISANTEKSQFLTESQKRDIYDMIVNQIGISGIIPIIVDVDNIYIDLNIRVFVNDYIFLKSSDIITKVRNYAQFYNDENLNSFNSEFEFSKFTAGIDDIDDSITSNITSILLHKRVFPDTRINTNIQTSFMNPIKSIISNNFMFETKTVFVRSTFLGSLNIYEVIDGSDVLVRENVGTVNFDTGELSISDITINRVNPQTKDIRFYAEPVINNVKSLRNNIVTISEVTATVEQK</sequence>
<dbReference type="Gene3D" id="3.30.300.200">
    <property type="match status" value="1"/>
</dbReference>
<keyword evidence="3" id="KW-1185">Reference proteome</keyword>
<reference evidence="3" key="2">
    <citation type="submission" date="2015-03" db="EMBL/GenBank/DDBJ databases">
        <title>The genome and structure of Sinorhizobium meliloti phage phiM9.</title>
        <authorList>
            <person name="Johnson M.C."/>
            <person name="Tatum K.B."/>
            <person name="Lynn J.S."/>
            <person name="Brewer T.E."/>
            <person name="Washburn B.K."/>
            <person name="Stroupe M.E."/>
            <person name="Jones K.M."/>
        </authorList>
    </citation>
    <scope>NUCLEOTIDE SEQUENCE [LARGE SCALE GENOMIC DNA]</scope>
</reference>